<evidence type="ECO:0000256" key="2">
    <source>
        <dbReference type="ARBA" id="ARBA00022692"/>
    </source>
</evidence>
<evidence type="ECO:0008006" key="9">
    <source>
        <dbReference type="Google" id="ProtNLM"/>
    </source>
</evidence>
<evidence type="ECO:0000313" key="7">
    <source>
        <dbReference type="EMBL" id="OJD34463.1"/>
    </source>
</evidence>
<comment type="subcellular location">
    <subcellularLocation>
        <location evidence="1">Membrane</location>
        <topology evidence="1">Multi-pass membrane protein</topology>
    </subcellularLocation>
</comment>
<dbReference type="Proteomes" id="UP000183809">
    <property type="component" value="Unassembled WGS sequence"/>
</dbReference>
<proteinExistence type="inferred from homology"/>
<evidence type="ECO:0000256" key="1">
    <source>
        <dbReference type="ARBA" id="ARBA00004141"/>
    </source>
</evidence>
<reference evidence="7 8" key="1">
    <citation type="submission" date="2016-10" db="EMBL/GenBank/DDBJ databases">
        <title>Proteomics and genomics reveal pathogen-plant mechanisms compatible with a hemibiotrophic lifestyle of Diplodia corticola.</title>
        <authorList>
            <person name="Fernandes I."/>
            <person name="De Jonge R."/>
            <person name="Van De Peer Y."/>
            <person name="Devreese B."/>
            <person name="Alves A."/>
            <person name="Esteves A.C."/>
        </authorList>
    </citation>
    <scope>NUCLEOTIDE SEQUENCE [LARGE SCALE GENOMIC DNA]</scope>
    <source>
        <strain evidence="7 8">CBS 112549</strain>
    </source>
</reference>
<feature type="transmembrane region" description="Helical" evidence="6">
    <location>
        <begin position="82"/>
        <end position="100"/>
    </location>
</feature>
<protein>
    <recommendedName>
        <fullName evidence="9">DUF1772-domain-containing protein</fullName>
    </recommendedName>
</protein>
<evidence type="ECO:0000256" key="4">
    <source>
        <dbReference type="ARBA" id="ARBA00023136"/>
    </source>
</evidence>
<organism evidence="7 8">
    <name type="scientific">Diplodia corticola</name>
    <dbReference type="NCBI Taxonomy" id="236234"/>
    <lineage>
        <taxon>Eukaryota</taxon>
        <taxon>Fungi</taxon>
        <taxon>Dikarya</taxon>
        <taxon>Ascomycota</taxon>
        <taxon>Pezizomycotina</taxon>
        <taxon>Dothideomycetes</taxon>
        <taxon>Dothideomycetes incertae sedis</taxon>
        <taxon>Botryosphaeriales</taxon>
        <taxon>Botryosphaeriaceae</taxon>
        <taxon>Diplodia</taxon>
    </lineage>
</organism>
<keyword evidence="3 6" id="KW-1133">Transmembrane helix</keyword>
<keyword evidence="8" id="KW-1185">Reference proteome</keyword>
<sequence>MEPSALVRTTAILGFSSSIYLSGIYFSSSQLTLPILYRLPSATSTSVFDEFYHRGAVTVVPLALASTLCSGLAAYLQPVGRATFACAGALTIATLGWTRLAMMGTIDALIAAANDERVREEMEAGEVVEKLKTWRWMNMVRAGLSLAGGMAGLIGVCNYC</sequence>
<keyword evidence="4 6" id="KW-0472">Membrane</keyword>
<accession>A0A1J9S1K0</accession>
<dbReference type="EMBL" id="MNUE01000023">
    <property type="protein sequence ID" value="OJD34463.1"/>
    <property type="molecule type" value="Genomic_DNA"/>
</dbReference>
<feature type="transmembrane region" description="Helical" evidence="6">
    <location>
        <begin position="51"/>
        <end position="76"/>
    </location>
</feature>
<evidence type="ECO:0000313" key="8">
    <source>
        <dbReference type="Proteomes" id="UP000183809"/>
    </source>
</evidence>
<dbReference type="STRING" id="236234.A0A1J9S1K0"/>
<evidence type="ECO:0000256" key="6">
    <source>
        <dbReference type="SAM" id="Phobius"/>
    </source>
</evidence>
<keyword evidence="2 6" id="KW-0812">Transmembrane</keyword>
<dbReference type="AlphaFoldDB" id="A0A1J9S1K0"/>
<comment type="caution">
    <text evidence="7">The sequence shown here is derived from an EMBL/GenBank/DDBJ whole genome shotgun (WGS) entry which is preliminary data.</text>
</comment>
<dbReference type="PANTHER" id="PTHR35042">
    <property type="entry name" value="ANTHRONE OXYGENASE ENCC"/>
    <property type="match status" value="1"/>
</dbReference>
<dbReference type="Pfam" id="PF08592">
    <property type="entry name" value="Anthrone_oxy"/>
    <property type="match status" value="1"/>
</dbReference>
<name>A0A1J9S1K0_9PEZI</name>
<dbReference type="PANTHER" id="PTHR35042:SF1">
    <property type="entry name" value="DUF1772-DOMAIN-CONTAINING PROTEIN"/>
    <property type="match status" value="1"/>
</dbReference>
<dbReference type="GO" id="GO:0016020">
    <property type="term" value="C:membrane"/>
    <property type="evidence" value="ECO:0007669"/>
    <property type="project" value="UniProtKB-SubCell"/>
</dbReference>
<dbReference type="GeneID" id="31013204"/>
<evidence type="ECO:0000256" key="5">
    <source>
        <dbReference type="ARBA" id="ARBA00034313"/>
    </source>
</evidence>
<gene>
    <name evidence="7" type="ORF">BKCO1_23000136</name>
</gene>
<dbReference type="RefSeq" id="XP_020130723.1">
    <property type="nucleotide sequence ID" value="XM_020272944.1"/>
</dbReference>
<feature type="transmembrane region" description="Helical" evidence="6">
    <location>
        <begin position="20"/>
        <end position="39"/>
    </location>
</feature>
<dbReference type="OrthoDB" id="5954308at2759"/>
<evidence type="ECO:0000256" key="3">
    <source>
        <dbReference type="ARBA" id="ARBA00022989"/>
    </source>
</evidence>
<comment type="similarity">
    <text evidence="5">Belongs to the anthrone oxygenase family.</text>
</comment>
<dbReference type="InterPro" id="IPR013901">
    <property type="entry name" value="Anthrone_oxy"/>
</dbReference>